<dbReference type="InterPro" id="IPR001447">
    <property type="entry name" value="Arylamine_N-AcTrfase"/>
</dbReference>
<dbReference type="AlphaFoldDB" id="A0A0P0BVL4"/>
<dbReference type="Pfam" id="PF00797">
    <property type="entry name" value="Acetyltransf_2"/>
    <property type="match status" value="1"/>
</dbReference>
<gene>
    <name evidence="2" type="primary">aslF</name>
</gene>
<dbReference type="SUPFAM" id="SSF54001">
    <property type="entry name" value="Cysteine proteinases"/>
    <property type="match status" value="1"/>
</dbReference>
<comment type="similarity">
    <text evidence="1">Belongs to the arylamine N-acetyltransferase family.</text>
</comment>
<protein>
    <submittedName>
        <fullName evidence="2">AslF</fullName>
    </submittedName>
</protein>
<dbReference type="Gene3D" id="3.30.2140.20">
    <property type="match status" value="1"/>
</dbReference>
<dbReference type="PANTHER" id="PTHR11786:SF0">
    <property type="entry name" value="ARYLAMINE N-ACETYLTRANSFERASE 4-RELATED"/>
    <property type="match status" value="1"/>
</dbReference>
<dbReference type="PANTHER" id="PTHR11786">
    <property type="entry name" value="N-HYDROXYARYLAMINE O-ACETYLTRANSFERASE"/>
    <property type="match status" value="1"/>
</dbReference>
<accession>A0A0P0BVL4</accession>
<evidence type="ECO:0000313" key="2">
    <source>
        <dbReference type="EMBL" id="ALI94184.1"/>
    </source>
</evidence>
<dbReference type="InterPro" id="IPR038765">
    <property type="entry name" value="Papain-like_cys_pep_sf"/>
</dbReference>
<proteinExistence type="inferred from homology"/>
<organism evidence="2">
    <name type="scientific">Streptomyces sp. XZQH4</name>
    <dbReference type="NCBI Taxonomy" id="1245513"/>
    <lineage>
        <taxon>Bacteria</taxon>
        <taxon>Bacillati</taxon>
        <taxon>Actinomycetota</taxon>
        <taxon>Actinomycetes</taxon>
        <taxon>Kitasatosporales</taxon>
        <taxon>Streptomycetaceae</taxon>
        <taxon>Streptomyces</taxon>
    </lineage>
</organism>
<sequence>MFDKDKYLQYLGFSGTPDASLETLRKIHREHQMRIPYDSGYALDVNSSGDALGLAQASFDLDAAFETIVLSGRGGICVELNFMFHRLLVELGFDVQVLAAATLLPGGVWGPEVEHMVMRVTIDGEDWLADAGHAGISIVEPLPFSGETRVQDGIEFRLTRREEYYFLEYRTRGKGWRDSYRFLPQTRTTADWARWRDALPREEMVAHPRRRRRVIDNGQVTLTANLFLTVEDGEERLRLIRDENELEKVVSTYWR</sequence>
<evidence type="ECO:0000256" key="1">
    <source>
        <dbReference type="ARBA" id="ARBA00006547"/>
    </source>
</evidence>
<name>A0A0P0BVL4_9ACTN</name>
<dbReference type="InterPro" id="IPR053710">
    <property type="entry name" value="Arylamine_NAT_domain_sf"/>
</dbReference>
<reference evidence="2" key="1">
    <citation type="submission" date="2015-04" db="EMBL/GenBank/DDBJ databases">
        <title>Identification and functional analysis of the gene cluster involved in ansalactams biosynthesis from Streptomyces sp. XZQH4.</title>
        <authorList>
            <person name="Wang H."/>
            <person name="Xie C."/>
            <person name="Shen Y."/>
        </authorList>
    </citation>
    <scope>NUCLEOTIDE SEQUENCE</scope>
    <source>
        <strain evidence="2">XZQH4</strain>
    </source>
</reference>
<dbReference type="GO" id="GO:0016407">
    <property type="term" value="F:acetyltransferase activity"/>
    <property type="evidence" value="ECO:0007669"/>
    <property type="project" value="InterPro"/>
</dbReference>
<dbReference type="EMBL" id="KR270805">
    <property type="protein sequence ID" value="ALI94184.1"/>
    <property type="molecule type" value="Genomic_DNA"/>
</dbReference>